<accession>A0AAV8V0P8</accession>
<comment type="similarity">
    <text evidence="1">Belongs to the AB hydrolase superfamily.</text>
</comment>
<dbReference type="Proteomes" id="UP001157974">
    <property type="component" value="Unassembled WGS sequence"/>
</dbReference>
<sequence length="313" mass="34893">MGIRRLSRVATALATGIEAKSKRSLSMMDLARTSSSSVPLQYLKFSAKEENGESEFPPVIVLHGLMASSGTYKSLLRRSDFAPKRDVYALDLRNHGSSPHHESTNYQSLVSDVKHFMDENGLEQACLIGHSLGGKIAMIMALEAEERVSELVVIDIAPQFYQAPPEEDRPTIVALRAMAKTNPVAYQSREDVQNALQQFGVDSQRLRNFLMTNLVPDPNNPGHFRWRVNIRAIAEGLPDLLSFPEYDQSQKFVGKSLFIRGMLSENVTNKHQLEIRRLFPAARIVSVDNAGHWVQADAPETFVSAVNKFLGDV</sequence>
<keyword evidence="2" id="KW-0378">Hydrolase</keyword>
<reference evidence="4 5" key="1">
    <citation type="journal article" date="2023" name="Nat. Commun.">
        <title>Origin of minicircular mitochondrial genomes in red algae.</title>
        <authorList>
            <person name="Lee Y."/>
            <person name="Cho C.H."/>
            <person name="Lee Y.M."/>
            <person name="Park S.I."/>
            <person name="Yang J.H."/>
            <person name="West J.A."/>
            <person name="Bhattacharya D."/>
            <person name="Yoon H.S."/>
        </authorList>
    </citation>
    <scope>NUCLEOTIDE SEQUENCE [LARGE SCALE GENOMIC DNA]</scope>
    <source>
        <strain evidence="4 5">CCMP1338</strain>
        <tissue evidence="4">Whole cell</tissue>
    </source>
</reference>
<comment type="caution">
    <text evidence="4">The sequence shown here is derived from an EMBL/GenBank/DDBJ whole genome shotgun (WGS) entry which is preliminary data.</text>
</comment>
<feature type="domain" description="AB hydrolase-1" evidence="3">
    <location>
        <begin position="57"/>
        <end position="299"/>
    </location>
</feature>
<evidence type="ECO:0000256" key="1">
    <source>
        <dbReference type="ARBA" id="ARBA00008645"/>
    </source>
</evidence>
<keyword evidence="5" id="KW-1185">Reference proteome</keyword>
<dbReference type="EMBL" id="JAMWBK010000003">
    <property type="protein sequence ID" value="KAJ8906983.1"/>
    <property type="molecule type" value="Genomic_DNA"/>
</dbReference>
<dbReference type="AlphaFoldDB" id="A0AAV8V0P8"/>
<dbReference type="GO" id="GO:0016787">
    <property type="term" value="F:hydrolase activity"/>
    <property type="evidence" value="ECO:0007669"/>
    <property type="project" value="UniProtKB-KW"/>
</dbReference>
<organism evidence="4 5">
    <name type="scientific">Rhodosorus marinus</name>
    <dbReference type="NCBI Taxonomy" id="101924"/>
    <lineage>
        <taxon>Eukaryota</taxon>
        <taxon>Rhodophyta</taxon>
        <taxon>Stylonematophyceae</taxon>
        <taxon>Stylonematales</taxon>
        <taxon>Stylonemataceae</taxon>
        <taxon>Rhodosorus</taxon>
    </lineage>
</organism>
<dbReference type="InterPro" id="IPR029058">
    <property type="entry name" value="AB_hydrolase_fold"/>
</dbReference>
<evidence type="ECO:0000256" key="2">
    <source>
        <dbReference type="ARBA" id="ARBA00022801"/>
    </source>
</evidence>
<dbReference type="Gene3D" id="3.40.50.1820">
    <property type="entry name" value="alpha/beta hydrolase"/>
    <property type="match status" value="1"/>
</dbReference>
<protein>
    <recommendedName>
        <fullName evidence="3">AB hydrolase-1 domain-containing protein</fullName>
    </recommendedName>
</protein>
<dbReference type="Pfam" id="PF00561">
    <property type="entry name" value="Abhydrolase_1"/>
    <property type="match status" value="1"/>
</dbReference>
<dbReference type="PANTHER" id="PTHR46118">
    <property type="entry name" value="PROTEIN ABHD11"/>
    <property type="match status" value="1"/>
</dbReference>
<evidence type="ECO:0000259" key="3">
    <source>
        <dbReference type="Pfam" id="PF00561"/>
    </source>
</evidence>
<evidence type="ECO:0000313" key="4">
    <source>
        <dbReference type="EMBL" id="KAJ8906983.1"/>
    </source>
</evidence>
<dbReference type="PANTHER" id="PTHR46118:SF4">
    <property type="entry name" value="PROTEIN ABHD11"/>
    <property type="match status" value="1"/>
</dbReference>
<gene>
    <name evidence="4" type="ORF">NDN08_003466</name>
</gene>
<evidence type="ECO:0000313" key="5">
    <source>
        <dbReference type="Proteomes" id="UP001157974"/>
    </source>
</evidence>
<name>A0AAV8V0P8_9RHOD</name>
<dbReference type="InterPro" id="IPR000073">
    <property type="entry name" value="AB_hydrolase_1"/>
</dbReference>
<proteinExistence type="inferred from homology"/>
<dbReference type="SUPFAM" id="SSF53474">
    <property type="entry name" value="alpha/beta-Hydrolases"/>
    <property type="match status" value="1"/>
</dbReference>